<dbReference type="AlphaFoldDB" id="J3A5Y9"/>
<accession>J3A5Y9</accession>
<dbReference type="Proteomes" id="UP000007813">
    <property type="component" value="Unassembled WGS sequence"/>
</dbReference>
<reference evidence="1 2" key="1">
    <citation type="journal article" date="2012" name="J. Bacteriol.">
        <title>Draft Genome Sequence of the Extremely Halophilic Archaeon Halogranum salarium B-1T.</title>
        <authorList>
            <person name="Kim K.K."/>
            <person name="Lee K.C."/>
            <person name="Lee J.S."/>
        </authorList>
    </citation>
    <scope>NUCLEOTIDE SEQUENCE [LARGE SCALE GENOMIC DNA]</scope>
    <source>
        <strain evidence="1 2">B-1</strain>
    </source>
</reference>
<name>J3A5Y9_9EURY</name>
<protein>
    <submittedName>
        <fullName evidence="1">Uncharacterized protein</fullName>
    </submittedName>
</protein>
<organism evidence="1 2">
    <name type="scientific">Halogranum salarium B-1</name>
    <dbReference type="NCBI Taxonomy" id="1210908"/>
    <lineage>
        <taxon>Archaea</taxon>
        <taxon>Methanobacteriati</taxon>
        <taxon>Methanobacteriota</taxon>
        <taxon>Stenosarchaea group</taxon>
        <taxon>Halobacteria</taxon>
        <taxon>Halobacteriales</taxon>
        <taxon>Haloferacaceae</taxon>
    </lineage>
</organism>
<dbReference type="EMBL" id="ALJD01000003">
    <property type="protein sequence ID" value="EJN60898.1"/>
    <property type="molecule type" value="Genomic_DNA"/>
</dbReference>
<proteinExistence type="predicted"/>
<comment type="caution">
    <text evidence="1">The sequence shown here is derived from an EMBL/GenBank/DDBJ whole genome shotgun (WGS) entry which is preliminary data.</text>
</comment>
<evidence type="ECO:0000313" key="1">
    <source>
        <dbReference type="EMBL" id="EJN60898.1"/>
    </source>
</evidence>
<gene>
    <name evidence="1" type="ORF">HSB1_15010</name>
</gene>
<evidence type="ECO:0000313" key="2">
    <source>
        <dbReference type="Proteomes" id="UP000007813"/>
    </source>
</evidence>
<sequence>MNRFLLLQTLCNVKRSDAVECHRTLSHGSTVVERVDMSKPGHT</sequence>